<dbReference type="EMBL" id="LARY01000001">
    <property type="protein sequence ID" value="RDX02750.1"/>
    <property type="molecule type" value="Genomic_DNA"/>
</dbReference>
<evidence type="ECO:0000313" key="2">
    <source>
        <dbReference type="EMBL" id="RDX02750.1"/>
    </source>
</evidence>
<keyword evidence="1" id="KW-0472">Membrane</keyword>
<proteinExistence type="predicted"/>
<dbReference type="InterPro" id="IPR007313">
    <property type="entry name" value="FxsA"/>
</dbReference>
<sequence length="125" mass="14711">MKNMFAYWAVYGLVELIVYVWLFQWIGFWPLLLIQILSTAFGIYMFRKVGGTLLRNILDGRTVAPYLLDTVCFFFSALFFTIPGILTTLIGLLLFIPFVRRLIKPKLTKWFAKQSKQSNPYYFDM</sequence>
<comment type="caution">
    <text evidence="2">The sequence shown here is derived from an EMBL/GenBank/DDBJ whole genome shotgun (WGS) entry which is preliminary data.</text>
</comment>
<dbReference type="PANTHER" id="PTHR35335:SF1">
    <property type="entry name" value="UPF0716 PROTEIN FXSA"/>
    <property type="match status" value="1"/>
</dbReference>
<dbReference type="PANTHER" id="PTHR35335">
    <property type="entry name" value="UPF0716 PROTEIN FXSA"/>
    <property type="match status" value="1"/>
</dbReference>
<dbReference type="GO" id="GO:0016020">
    <property type="term" value="C:membrane"/>
    <property type="evidence" value="ECO:0007669"/>
    <property type="project" value="InterPro"/>
</dbReference>
<evidence type="ECO:0000313" key="3">
    <source>
        <dbReference type="Proteomes" id="UP000257055"/>
    </source>
</evidence>
<keyword evidence="3" id="KW-1185">Reference proteome</keyword>
<evidence type="ECO:0000256" key="1">
    <source>
        <dbReference type="SAM" id="Phobius"/>
    </source>
</evidence>
<feature type="transmembrane region" description="Helical" evidence="1">
    <location>
        <begin position="28"/>
        <end position="46"/>
    </location>
</feature>
<keyword evidence="1" id="KW-0812">Transmembrane</keyword>
<name>A0A3D8TUT9_9LIST</name>
<gene>
    <name evidence="2" type="ORF">UR08_04385</name>
</gene>
<reference evidence="3" key="1">
    <citation type="submission" date="2015-04" db="EMBL/GenBank/DDBJ databases">
        <authorList>
            <person name="Schardt J."/>
            <person name="Mueller-Herbst S."/>
            <person name="Scherer S."/>
            <person name="Huptas C."/>
        </authorList>
    </citation>
    <scope>NUCLEOTIDE SEQUENCE [LARGE SCALE GENOMIC DNA]</scope>
    <source>
        <strain evidence="3">Kiel-L1</strain>
    </source>
</reference>
<organism evidence="2 3">
    <name type="scientific">Listeria kieliensis</name>
    <dbReference type="NCBI Taxonomy" id="1621700"/>
    <lineage>
        <taxon>Bacteria</taxon>
        <taxon>Bacillati</taxon>
        <taxon>Bacillota</taxon>
        <taxon>Bacilli</taxon>
        <taxon>Bacillales</taxon>
        <taxon>Listeriaceae</taxon>
        <taxon>Listeria</taxon>
    </lineage>
</organism>
<accession>A0A3D8TUT9</accession>
<keyword evidence="1" id="KW-1133">Transmembrane helix</keyword>
<feature type="transmembrane region" description="Helical" evidence="1">
    <location>
        <begin position="6"/>
        <end position="23"/>
    </location>
</feature>
<dbReference type="Pfam" id="PF04186">
    <property type="entry name" value="FxsA"/>
    <property type="match status" value="1"/>
</dbReference>
<feature type="transmembrane region" description="Helical" evidence="1">
    <location>
        <begin position="66"/>
        <end position="99"/>
    </location>
</feature>
<dbReference type="NCBIfam" id="NF008528">
    <property type="entry name" value="PRK11463.1-2"/>
    <property type="match status" value="1"/>
</dbReference>
<dbReference type="AlphaFoldDB" id="A0A3D8TUT9"/>
<dbReference type="Proteomes" id="UP000257055">
    <property type="component" value="Unassembled WGS sequence"/>
</dbReference>
<protein>
    <submittedName>
        <fullName evidence="2">Exclusion suppressor FxsA</fullName>
    </submittedName>
</protein>